<dbReference type="EMBL" id="CAJVQB010076600">
    <property type="protein sequence ID" value="CAG8844629.1"/>
    <property type="molecule type" value="Genomic_DNA"/>
</dbReference>
<evidence type="ECO:0000313" key="1">
    <source>
        <dbReference type="EMBL" id="CAG8844629.1"/>
    </source>
</evidence>
<dbReference type="Proteomes" id="UP000789901">
    <property type="component" value="Unassembled WGS sequence"/>
</dbReference>
<name>A0ABN7X1F0_GIGMA</name>
<proteinExistence type="predicted"/>
<keyword evidence="2" id="KW-1185">Reference proteome</keyword>
<evidence type="ECO:0000313" key="2">
    <source>
        <dbReference type="Proteomes" id="UP000789901"/>
    </source>
</evidence>
<organism evidence="1 2">
    <name type="scientific">Gigaspora margarita</name>
    <dbReference type="NCBI Taxonomy" id="4874"/>
    <lineage>
        <taxon>Eukaryota</taxon>
        <taxon>Fungi</taxon>
        <taxon>Fungi incertae sedis</taxon>
        <taxon>Mucoromycota</taxon>
        <taxon>Glomeromycotina</taxon>
        <taxon>Glomeromycetes</taxon>
        <taxon>Diversisporales</taxon>
        <taxon>Gigasporaceae</taxon>
        <taxon>Gigaspora</taxon>
    </lineage>
</organism>
<sequence length="43" mass="4953">IFVVGVDNKTLSEIYKFPYSIQQLIVTEVSAIKKRIEKSKEIP</sequence>
<accession>A0ABN7X1F0</accession>
<gene>
    <name evidence="1" type="ORF">GMARGA_LOCUS37202</name>
</gene>
<feature type="non-terminal residue" evidence="1">
    <location>
        <position position="1"/>
    </location>
</feature>
<feature type="non-terminal residue" evidence="1">
    <location>
        <position position="43"/>
    </location>
</feature>
<comment type="caution">
    <text evidence="1">The sequence shown here is derived from an EMBL/GenBank/DDBJ whole genome shotgun (WGS) entry which is preliminary data.</text>
</comment>
<protein>
    <submittedName>
        <fullName evidence="1">38006_t:CDS:1</fullName>
    </submittedName>
</protein>
<reference evidence="1 2" key="1">
    <citation type="submission" date="2021-06" db="EMBL/GenBank/DDBJ databases">
        <authorList>
            <person name="Kallberg Y."/>
            <person name="Tangrot J."/>
            <person name="Rosling A."/>
        </authorList>
    </citation>
    <scope>NUCLEOTIDE SEQUENCE [LARGE SCALE GENOMIC DNA]</scope>
    <source>
        <strain evidence="1 2">120-4 pot B 10/14</strain>
    </source>
</reference>